<gene>
    <name evidence="1" type="ORF">AVEN_142693_1</name>
</gene>
<evidence type="ECO:0000313" key="1">
    <source>
        <dbReference type="EMBL" id="GBO31753.1"/>
    </source>
</evidence>
<comment type="caution">
    <text evidence="1">The sequence shown here is derived from an EMBL/GenBank/DDBJ whole genome shotgun (WGS) entry which is preliminary data.</text>
</comment>
<organism evidence="1 2">
    <name type="scientific">Araneus ventricosus</name>
    <name type="common">Orbweaver spider</name>
    <name type="synonym">Epeira ventricosa</name>
    <dbReference type="NCBI Taxonomy" id="182803"/>
    <lineage>
        <taxon>Eukaryota</taxon>
        <taxon>Metazoa</taxon>
        <taxon>Ecdysozoa</taxon>
        <taxon>Arthropoda</taxon>
        <taxon>Chelicerata</taxon>
        <taxon>Arachnida</taxon>
        <taxon>Araneae</taxon>
        <taxon>Araneomorphae</taxon>
        <taxon>Entelegynae</taxon>
        <taxon>Araneoidea</taxon>
        <taxon>Araneidae</taxon>
        <taxon>Araneus</taxon>
    </lineage>
</organism>
<protein>
    <submittedName>
        <fullName evidence="1">Uncharacterized protein</fullName>
    </submittedName>
</protein>
<dbReference type="OrthoDB" id="8346896at2759"/>
<accession>A0A4Y2W227</accession>
<sequence>MSTFTGECRLSPVNVNIHIVAWCMPKIFAKYPYFSLTPANVDVYHALMVNVEYVGGLHFLLRISGAMKRHKGDVTFSPILLREVTNHGEERDSSLCRGVLTAELTPENLNAVIFFNHYNEKPSDSHWILGNSRFEFFLSTRGKGKRHLFEGKYTRKFREEDSRWFGHVALDSSERRRDAASLLTSASLSTSTRAYVCLSTYTGDGPNAQEYNQIFGFTDVFGTCRLSPEKVDILQFRSFTVTLSF</sequence>
<name>A0A4Y2W227_ARAVE</name>
<dbReference type="EMBL" id="BGPR01055110">
    <property type="protein sequence ID" value="GBO31753.1"/>
    <property type="molecule type" value="Genomic_DNA"/>
</dbReference>
<reference evidence="1 2" key="1">
    <citation type="journal article" date="2019" name="Sci. Rep.">
        <title>Orb-weaving spider Araneus ventricosus genome elucidates the spidroin gene catalogue.</title>
        <authorList>
            <person name="Kono N."/>
            <person name="Nakamura H."/>
            <person name="Ohtoshi R."/>
            <person name="Moran D.A.P."/>
            <person name="Shinohara A."/>
            <person name="Yoshida Y."/>
            <person name="Fujiwara M."/>
            <person name="Mori M."/>
            <person name="Tomita M."/>
            <person name="Arakawa K."/>
        </authorList>
    </citation>
    <scope>NUCLEOTIDE SEQUENCE [LARGE SCALE GENOMIC DNA]</scope>
</reference>
<proteinExistence type="predicted"/>
<evidence type="ECO:0000313" key="2">
    <source>
        <dbReference type="Proteomes" id="UP000499080"/>
    </source>
</evidence>
<keyword evidence="2" id="KW-1185">Reference proteome</keyword>
<dbReference type="AlphaFoldDB" id="A0A4Y2W227"/>
<dbReference type="Proteomes" id="UP000499080">
    <property type="component" value="Unassembled WGS sequence"/>
</dbReference>